<reference evidence="1" key="4">
    <citation type="submission" date="2024-05" db="EMBL/GenBank/DDBJ databases">
        <authorList>
            <person name="Sun Q."/>
            <person name="Zhou Y."/>
        </authorList>
    </citation>
    <scope>NUCLEOTIDE SEQUENCE</scope>
    <source>
        <strain evidence="1">CGMCC 1.15287</strain>
    </source>
</reference>
<evidence type="ECO:0000313" key="2">
    <source>
        <dbReference type="EMBL" id="MBB4107737.1"/>
    </source>
</evidence>
<accession>A0A7W6P563</accession>
<dbReference type="Proteomes" id="UP000532273">
    <property type="component" value="Unassembled WGS sequence"/>
</dbReference>
<gene>
    <name evidence="1" type="ORF">GCM10007422_09170</name>
    <name evidence="2" type="ORF">GGQ60_001718</name>
</gene>
<reference evidence="2 3" key="3">
    <citation type="submission" date="2020-08" db="EMBL/GenBank/DDBJ databases">
        <title>Genomic Encyclopedia of Type Strains, Phase IV (KMG-IV): sequencing the most valuable type-strain genomes for metagenomic binning, comparative biology and taxonomic classification.</title>
        <authorList>
            <person name="Goeker M."/>
        </authorList>
    </citation>
    <scope>NUCLEOTIDE SEQUENCE [LARGE SCALE GENOMIC DNA]</scope>
    <source>
        <strain evidence="2 3">DSM 100774</strain>
    </source>
</reference>
<evidence type="ECO:0000313" key="4">
    <source>
        <dbReference type="Proteomes" id="UP000642938"/>
    </source>
</evidence>
<dbReference type="EMBL" id="BMHZ01000001">
    <property type="protein sequence ID" value="GGG97394.1"/>
    <property type="molecule type" value="Genomic_DNA"/>
</dbReference>
<reference evidence="4" key="2">
    <citation type="journal article" date="2019" name="Int. J. Syst. Evol. Microbiol.">
        <title>The Global Catalogue of Microorganisms (GCM) 10K type strain sequencing project: providing services to taxonomists for standard genome sequencing and annotation.</title>
        <authorList>
            <consortium name="The Broad Institute Genomics Platform"/>
            <consortium name="The Broad Institute Genome Sequencing Center for Infectious Disease"/>
            <person name="Wu L."/>
            <person name="Ma J."/>
        </authorList>
    </citation>
    <scope>NUCLEOTIDE SEQUENCE [LARGE SCALE GENOMIC DNA]</scope>
    <source>
        <strain evidence="4">CGMCC 1.15287</strain>
    </source>
</reference>
<dbReference type="EMBL" id="JACIEF010000002">
    <property type="protein sequence ID" value="MBB4107737.1"/>
    <property type="molecule type" value="Genomic_DNA"/>
</dbReference>
<keyword evidence="4" id="KW-1185">Reference proteome</keyword>
<dbReference type="AlphaFoldDB" id="A0A7W6P563"/>
<organism evidence="2 3">
    <name type="scientific">Pedobacter zeae</name>
    <dbReference type="NCBI Taxonomy" id="1737356"/>
    <lineage>
        <taxon>Bacteria</taxon>
        <taxon>Pseudomonadati</taxon>
        <taxon>Bacteroidota</taxon>
        <taxon>Sphingobacteriia</taxon>
        <taxon>Sphingobacteriales</taxon>
        <taxon>Sphingobacteriaceae</taxon>
        <taxon>Pedobacter</taxon>
    </lineage>
</organism>
<dbReference type="RefSeq" id="WP_183762222.1">
    <property type="nucleotide sequence ID" value="NZ_BMHZ01000001.1"/>
</dbReference>
<proteinExistence type="predicted"/>
<sequence length="501" mass="57446">MDFPLPTTELVDVIFSELSKVFDAQNKHLSYQFTRPEIRDNFTDYLDWLEFNQFWENDCFEAIRNHPNCIQVIDMPVIQNGSRPAPYVFNLFIERVLSLMVNEDGNISFVAYRDDAGVIAIDENYYRIYSIQGQDLNTLTLVNENRHFLGYAPARFLIKDSIGNTEVVKQSPITKALWAFDRLLFRIISGENLEDYAAYPIYSIYDDGCDYKDAHGNSCQGGKITGFNLRENVEYTKDCPRCKDNFYLGPGTILTSKSPRTKDSADLLDQVKITSADVESLNYINGAVDRRKASILNSCVGADREALTGQAQNEKQILSTYDTKQAILMKLKRNIEKAKKFVIDTMGNLRYGPAYLGCTVDEGSKFYLATSQQLQEKLTNAIDNGASQYEISLIKEEIYQNEYRNNPEQMQRIEILKRLEPYCDLSFDQVLSLKDKTSVSEIDLFIKFNFAYFVCKFEDENGSITDFGSLLPMSKRIEVIKNQLYEYAKSEFKQPTATVES</sequence>
<evidence type="ECO:0000313" key="1">
    <source>
        <dbReference type="EMBL" id="GGG97394.1"/>
    </source>
</evidence>
<reference evidence="1" key="1">
    <citation type="journal article" date="2014" name="Int. J. Syst. Evol. Microbiol.">
        <title>Complete genome of a new Firmicutes species belonging to the dominant human colonic microbiota ('Ruminococcus bicirculans') reveals two chromosomes and a selective capacity to utilize plant glucans.</title>
        <authorList>
            <consortium name="NISC Comparative Sequencing Program"/>
            <person name="Wegmann U."/>
            <person name="Louis P."/>
            <person name="Goesmann A."/>
            <person name="Henrissat B."/>
            <person name="Duncan S.H."/>
            <person name="Flint H.J."/>
        </authorList>
    </citation>
    <scope>NUCLEOTIDE SEQUENCE</scope>
    <source>
        <strain evidence="1">CGMCC 1.15287</strain>
    </source>
</reference>
<name>A0A7W6P563_9SPHI</name>
<dbReference type="Proteomes" id="UP000642938">
    <property type="component" value="Unassembled WGS sequence"/>
</dbReference>
<evidence type="ECO:0000313" key="3">
    <source>
        <dbReference type="Proteomes" id="UP000532273"/>
    </source>
</evidence>
<comment type="caution">
    <text evidence="2">The sequence shown here is derived from an EMBL/GenBank/DDBJ whole genome shotgun (WGS) entry which is preliminary data.</text>
</comment>
<protein>
    <recommendedName>
        <fullName evidence="5">Phage portal protein</fullName>
    </recommendedName>
</protein>
<evidence type="ECO:0008006" key="5">
    <source>
        <dbReference type="Google" id="ProtNLM"/>
    </source>
</evidence>